<feature type="compositionally biased region" description="Low complexity" evidence="1">
    <location>
        <begin position="43"/>
        <end position="66"/>
    </location>
</feature>
<feature type="chain" id="PRO_5047459358" evidence="2">
    <location>
        <begin position="42"/>
        <end position="416"/>
    </location>
</feature>
<evidence type="ECO:0000259" key="3">
    <source>
        <dbReference type="Pfam" id="PF07995"/>
    </source>
</evidence>
<dbReference type="Gene3D" id="2.120.10.30">
    <property type="entry name" value="TolB, C-terminal domain"/>
    <property type="match status" value="1"/>
</dbReference>
<dbReference type="Proteomes" id="UP001589610">
    <property type="component" value="Unassembled WGS sequence"/>
</dbReference>
<evidence type="ECO:0000256" key="2">
    <source>
        <dbReference type="SAM" id="SignalP"/>
    </source>
</evidence>
<proteinExistence type="predicted"/>
<keyword evidence="5" id="KW-1185">Reference proteome</keyword>
<dbReference type="InterPro" id="IPR011042">
    <property type="entry name" value="6-blade_b-propeller_TolB-like"/>
</dbReference>
<dbReference type="PANTHER" id="PTHR19328:SF75">
    <property type="entry name" value="ALDOSE SUGAR DEHYDROGENASE YLII"/>
    <property type="match status" value="1"/>
</dbReference>
<feature type="signal peptide" evidence="2">
    <location>
        <begin position="1"/>
        <end position="41"/>
    </location>
</feature>
<sequence length="416" mass="44337">MQATNHRRLRTVPISRRTGRRTGWGLALLSAALVACSSAETAGSAGVADSGSAPPAASPAVTASPGESDGGTGAETAPKVRFTEFARLDMPVAMAVRKGDPTLYIAEQTGRLRAVKDGKVAEEPVVDLSGEISKGNEQGLLGVAFHPDGDFLYLDWTDREGHTHLTEWAFSGGKATGRRDVLTQRQPYANHNGGQLAFGPDGYLYIAFGDGGSGGDPQGNGQKLDTWLGKILRIDPRGTPYKVPRDNPFVGRQGARPEIWSYGLRNPWRFTFDAKTGDMWIGDVGQNAWEEVDFEPKGEGGRNYGWNRREGAHPFEGGDGDGTVDPVIDYPLGEGGNCSVIAGYVYRGEKIPGLEGRFVYGDFCAGWVKAAPPGGKGRGDDLGTVEQLSSFGQDRDGELYALSLSGPVYRLEPGAG</sequence>
<organism evidence="4 5">
    <name type="scientific">Streptosporangium vulgare</name>
    <dbReference type="NCBI Taxonomy" id="46190"/>
    <lineage>
        <taxon>Bacteria</taxon>
        <taxon>Bacillati</taxon>
        <taxon>Actinomycetota</taxon>
        <taxon>Actinomycetes</taxon>
        <taxon>Streptosporangiales</taxon>
        <taxon>Streptosporangiaceae</taxon>
        <taxon>Streptosporangium</taxon>
    </lineage>
</organism>
<dbReference type="RefSeq" id="WP_344748480.1">
    <property type="nucleotide sequence ID" value="NZ_BAAAWW010000160.1"/>
</dbReference>
<dbReference type="EMBL" id="JBHMBS010000039">
    <property type="protein sequence ID" value="MFB9681825.1"/>
    <property type="molecule type" value="Genomic_DNA"/>
</dbReference>
<gene>
    <name evidence="4" type="ORF">ACFFRH_40675</name>
</gene>
<accession>A0ABV5TTQ3</accession>
<evidence type="ECO:0000256" key="1">
    <source>
        <dbReference type="SAM" id="MobiDB-lite"/>
    </source>
</evidence>
<dbReference type="Pfam" id="PF07995">
    <property type="entry name" value="GSDH"/>
    <property type="match status" value="1"/>
</dbReference>
<dbReference type="SUPFAM" id="SSF50952">
    <property type="entry name" value="Soluble quinoprotein glucose dehydrogenase"/>
    <property type="match status" value="1"/>
</dbReference>
<comment type="caution">
    <text evidence="4">The sequence shown here is derived from an EMBL/GenBank/DDBJ whole genome shotgun (WGS) entry which is preliminary data.</text>
</comment>
<name>A0ABV5TTQ3_9ACTN</name>
<dbReference type="InterPro" id="IPR012938">
    <property type="entry name" value="Glc/Sorbosone_DH"/>
</dbReference>
<feature type="region of interest" description="Disordered" evidence="1">
    <location>
        <begin position="43"/>
        <end position="78"/>
    </location>
</feature>
<dbReference type="PANTHER" id="PTHR19328">
    <property type="entry name" value="HEDGEHOG-INTERACTING PROTEIN"/>
    <property type="match status" value="1"/>
</dbReference>
<evidence type="ECO:0000313" key="5">
    <source>
        <dbReference type="Proteomes" id="UP001589610"/>
    </source>
</evidence>
<evidence type="ECO:0000313" key="4">
    <source>
        <dbReference type="EMBL" id="MFB9681825.1"/>
    </source>
</evidence>
<keyword evidence="2" id="KW-0732">Signal</keyword>
<protein>
    <submittedName>
        <fullName evidence="4">PQQ-dependent sugar dehydrogenase</fullName>
    </submittedName>
</protein>
<feature type="domain" description="Glucose/Sorbosone dehydrogenase" evidence="3">
    <location>
        <begin position="88"/>
        <end position="362"/>
    </location>
</feature>
<reference evidence="4 5" key="1">
    <citation type="submission" date="2024-09" db="EMBL/GenBank/DDBJ databases">
        <authorList>
            <person name="Sun Q."/>
            <person name="Mori K."/>
        </authorList>
    </citation>
    <scope>NUCLEOTIDE SEQUENCE [LARGE SCALE GENOMIC DNA]</scope>
    <source>
        <strain evidence="4 5">JCM 3028</strain>
    </source>
</reference>
<dbReference type="InterPro" id="IPR011041">
    <property type="entry name" value="Quinoprot_gluc/sorb_DH_b-prop"/>
</dbReference>